<dbReference type="Proteomes" id="UP000242715">
    <property type="component" value="Unassembled WGS sequence"/>
</dbReference>
<dbReference type="OrthoDB" id="1750912at2759"/>
<sequence length="296" mass="33975">MVSERRVDVLCIQESKLEDVEEGLVRFLWGSEVVEYSFLPSIGASGGILTIWDPRVVSVWSSQCLTNCLITRGRFIKENVEFSLANVYAPCSGVGRVRLWQELSGVLQLHGQTAWCVLGDFNAIRSSEERKSRVRRLEVLSEETHAFNQFIEANSLIDLPLCGRKFTWYSSDGRAMSRLDRFFLSDDWVLCLPNCIQTALPRTLSDHCPIVLAVDDQNWGPRPLRMMKCWSDIDGYSDFVTDKWNSMRFSGWSGYILKEKLKKIKADLRNWHLTHTSNIDSRIEGAKKRLDDLDTL</sequence>
<feature type="non-terminal residue" evidence="2">
    <location>
        <position position="296"/>
    </location>
</feature>
<dbReference type="InterPro" id="IPR005135">
    <property type="entry name" value="Endo/exonuclease/phosphatase"/>
</dbReference>
<name>A0A1B5Z8B3_TRISU</name>
<dbReference type="GO" id="GO:0003824">
    <property type="term" value="F:catalytic activity"/>
    <property type="evidence" value="ECO:0007669"/>
    <property type="project" value="InterPro"/>
</dbReference>
<dbReference type="PANTHER" id="PTHR33710:SF64">
    <property type="entry name" value="ENDONUCLEASE_EXONUCLEASE_PHOSPHATASE DOMAIN-CONTAINING PROTEIN"/>
    <property type="match status" value="1"/>
</dbReference>
<evidence type="ECO:0000259" key="1">
    <source>
        <dbReference type="Pfam" id="PF03372"/>
    </source>
</evidence>
<dbReference type="SUPFAM" id="SSF56219">
    <property type="entry name" value="DNase I-like"/>
    <property type="match status" value="1"/>
</dbReference>
<organism evidence="2 3">
    <name type="scientific">Trifolium subterraneum</name>
    <name type="common">Subterranean clover</name>
    <dbReference type="NCBI Taxonomy" id="3900"/>
    <lineage>
        <taxon>Eukaryota</taxon>
        <taxon>Viridiplantae</taxon>
        <taxon>Streptophyta</taxon>
        <taxon>Embryophyta</taxon>
        <taxon>Tracheophyta</taxon>
        <taxon>Spermatophyta</taxon>
        <taxon>Magnoliopsida</taxon>
        <taxon>eudicotyledons</taxon>
        <taxon>Gunneridae</taxon>
        <taxon>Pentapetalae</taxon>
        <taxon>rosids</taxon>
        <taxon>fabids</taxon>
        <taxon>Fabales</taxon>
        <taxon>Fabaceae</taxon>
        <taxon>Papilionoideae</taxon>
        <taxon>50 kb inversion clade</taxon>
        <taxon>NPAAA clade</taxon>
        <taxon>Hologalegina</taxon>
        <taxon>IRL clade</taxon>
        <taxon>Trifolieae</taxon>
        <taxon>Trifolium</taxon>
    </lineage>
</organism>
<proteinExistence type="predicted"/>
<dbReference type="InterPro" id="IPR036691">
    <property type="entry name" value="Endo/exonu/phosph_ase_sf"/>
</dbReference>
<dbReference type="Pfam" id="PF03372">
    <property type="entry name" value="Exo_endo_phos"/>
    <property type="match status" value="1"/>
</dbReference>
<protein>
    <recommendedName>
        <fullName evidence="1">Endonuclease/exonuclease/phosphatase domain-containing protein</fullName>
    </recommendedName>
</protein>
<dbReference type="AlphaFoldDB" id="A0A1B5Z8B3"/>
<comment type="caution">
    <text evidence="2">The sequence shown here is derived from an EMBL/GenBank/DDBJ whole genome shotgun (WGS) entry which is preliminary data.</text>
</comment>
<evidence type="ECO:0000313" key="2">
    <source>
        <dbReference type="EMBL" id="GAU10348.1"/>
    </source>
</evidence>
<feature type="domain" description="Endonuclease/exonuclease/phosphatase" evidence="1">
    <location>
        <begin position="4"/>
        <end position="207"/>
    </location>
</feature>
<dbReference type="EMBL" id="BCLP01046964">
    <property type="protein sequence ID" value="GAU10348.1"/>
    <property type="molecule type" value="Genomic_DNA"/>
</dbReference>
<keyword evidence="3" id="KW-1185">Reference proteome</keyword>
<accession>A0A1B5Z8B3</accession>
<reference evidence="3" key="1">
    <citation type="journal article" date="2017" name="Front. Plant Sci.">
        <title>Climate Clever Clovers: New Paradigm to Reduce the Environmental Footprint of Ruminants by Breeding Low Methanogenic Forages Utilizing Haplotype Variation.</title>
        <authorList>
            <person name="Kaur P."/>
            <person name="Appels R."/>
            <person name="Bayer P.E."/>
            <person name="Keeble-Gagnere G."/>
            <person name="Wang J."/>
            <person name="Hirakawa H."/>
            <person name="Shirasawa K."/>
            <person name="Vercoe P."/>
            <person name="Stefanova K."/>
            <person name="Durmic Z."/>
            <person name="Nichols P."/>
            <person name="Revell C."/>
            <person name="Isobe S.N."/>
            <person name="Edwards D."/>
            <person name="Erskine W."/>
        </authorList>
    </citation>
    <scope>NUCLEOTIDE SEQUENCE [LARGE SCALE GENOMIC DNA]</scope>
    <source>
        <strain evidence="3">cv. Daliak</strain>
    </source>
</reference>
<gene>
    <name evidence="2" type="ORF">TSUD_422720</name>
</gene>
<dbReference type="Gene3D" id="3.60.10.10">
    <property type="entry name" value="Endonuclease/exonuclease/phosphatase"/>
    <property type="match status" value="1"/>
</dbReference>
<dbReference type="PANTHER" id="PTHR33710">
    <property type="entry name" value="BNAC02G09200D PROTEIN"/>
    <property type="match status" value="1"/>
</dbReference>
<evidence type="ECO:0000313" key="3">
    <source>
        <dbReference type="Proteomes" id="UP000242715"/>
    </source>
</evidence>